<protein>
    <submittedName>
        <fullName evidence="6">2',3'-cyclic-nucleotide 2'-phosphodiesterase</fullName>
        <ecNumber evidence="6">3.1.3.6</ecNumber>
        <ecNumber evidence="6">3.1.4.16</ecNumber>
    </submittedName>
</protein>
<keyword evidence="2" id="KW-0547">Nucleotide-binding</keyword>
<dbReference type="Gene3D" id="3.90.780.10">
    <property type="entry name" value="5'-Nucleotidase, C-terminal domain"/>
    <property type="match status" value="1"/>
</dbReference>
<accession>A0A3D9BZ12</accession>
<comment type="similarity">
    <text evidence="2">Belongs to the 5'-nucleotidase family.</text>
</comment>
<keyword evidence="1" id="KW-0732">Signal</keyword>
<evidence type="ECO:0000313" key="7">
    <source>
        <dbReference type="Proteomes" id="UP000257131"/>
    </source>
</evidence>
<evidence type="ECO:0000256" key="2">
    <source>
        <dbReference type="RuleBase" id="RU362119"/>
    </source>
</evidence>
<reference evidence="6 7" key="1">
    <citation type="journal article" date="2017" name="Int. J. Syst. Evol. Microbiol.">
        <title>Rhodosalinus sediminis gen. nov., sp. nov., isolated from marine saltern.</title>
        <authorList>
            <person name="Guo L.Y."/>
            <person name="Ling S.K."/>
            <person name="Li C.M."/>
            <person name="Chen G.J."/>
            <person name="Du Z.J."/>
        </authorList>
    </citation>
    <scope>NUCLEOTIDE SEQUENCE [LARGE SCALE GENOMIC DNA]</scope>
    <source>
        <strain evidence="6 7">WDN1C137</strain>
    </source>
</reference>
<dbReference type="SUPFAM" id="SSF55816">
    <property type="entry name" value="5'-nucleotidase (syn. UDP-sugar hydrolase), C-terminal domain"/>
    <property type="match status" value="1"/>
</dbReference>
<dbReference type="SUPFAM" id="SSF56300">
    <property type="entry name" value="Metallo-dependent phosphatases"/>
    <property type="match status" value="1"/>
</dbReference>
<dbReference type="GO" id="GO:0009166">
    <property type="term" value="P:nucleotide catabolic process"/>
    <property type="evidence" value="ECO:0007669"/>
    <property type="project" value="InterPro"/>
</dbReference>
<feature type="domain" description="5'-Nucleotidase C-terminal" evidence="5">
    <location>
        <begin position="423"/>
        <end position="548"/>
    </location>
</feature>
<sequence>MAPARPLRSTPRPEPAAEIQPRRRPFDVHPDDETFGRLRAGEAHLRLMATSDLHGNLLGYDYLSDRPAPGAGLAALAPVMARLRAGPGATLLFDNGDVLQGTPLGEAGTGGPGPMPVAEAFRALGYDAATLGNHDFDFGLAAVRRFAAQAGPAVVLGNLVQADGTSVLPPVALLEREIADGAGVRHPLRVGVLGLTTPGVARWNAHHFPGGLSVTGMAAAARRRVPALRAAGAEVVVVLAHAGIDPAATAPGAENAALAVAEVEGVDALVAGHTHLAFPGPDHAAARAVDPAAGRLNGRPATMPGAGGRALGVIELALVRDGGRWRVDGGHGRLVRPGAASGEAAGDRALSARLAPAQSAALARIRRPVGESRVALHTHFAALGRAPAVQVVAEAQRLWLAEAVAGTEWAGLPVLSAAAPFRAGGRAGPAHFTDIPAGPLQARHLDDLYPFPNALRALVLTGADLRRWLARSAAAFARLAPGARDAPLLAPGVRAYTLDMIAGVTAEIDLAAPPEDPARLRRVLRHGREVAPEARFLLATNSHRLAAGAAPAEAVVPLPRPVTNRETLDALAARGPLDPPSAAAFAFAPMPGTTAILATAPGARAHLADIAPFAPEDLGTDAEGFLRLRLHL</sequence>
<keyword evidence="2 6" id="KW-0378">Hydrolase</keyword>
<dbReference type="AlphaFoldDB" id="A0A3D9BZ12"/>
<dbReference type="GO" id="GO:0008663">
    <property type="term" value="F:2',3'-cyclic-nucleotide 2'-phosphodiesterase activity"/>
    <property type="evidence" value="ECO:0007669"/>
    <property type="project" value="UniProtKB-EC"/>
</dbReference>
<dbReference type="InterPro" id="IPR006179">
    <property type="entry name" value="5_nucleotidase/apyrase"/>
</dbReference>
<feature type="compositionally biased region" description="Basic and acidic residues" evidence="3">
    <location>
        <begin position="20"/>
        <end position="32"/>
    </location>
</feature>
<dbReference type="EMBL" id="QOHR01000001">
    <property type="protein sequence ID" value="REC58755.1"/>
    <property type="molecule type" value="Genomic_DNA"/>
</dbReference>
<dbReference type="GO" id="GO:0000166">
    <property type="term" value="F:nucleotide binding"/>
    <property type="evidence" value="ECO:0007669"/>
    <property type="project" value="UniProtKB-KW"/>
</dbReference>
<dbReference type="GO" id="GO:0008254">
    <property type="term" value="F:3'-nucleotidase activity"/>
    <property type="evidence" value="ECO:0007669"/>
    <property type="project" value="UniProtKB-EC"/>
</dbReference>
<dbReference type="EC" id="3.1.4.16" evidence="6"/>
<gene>
    <name evidence="6" type="primary">cpdB</name>
    <name evidence="6" type="ORF">DRV84_00545</name>
</gene>
<evidence type="ECO:0000256" key="3">
    <source>
        <dbReference type="SAM" id="MobiDB-lite"/>
    </source>
</evidence>
<name>A0A3D9BZ12_9RHOB</name>
<dbReference type="InterPro" id="IPR008334">
    <property type="entry name" value="5'-Nucleotdase_C"/>
</dbReference>
<evidence type="ECO:0000256" key="1">
    <source>
        <dbReference type="ARBA" id="ARBA00022729"/>
    </source>
</evidence>
<dbReference type="PANTHER" id="PTHR11575:SF6">
    <property type="entry name" value="2',3'-CYCLIC-NUCLEOTIDE 2'-PHOSPHODIESTERASE_3'-NUCLEOTIDASE"/>
    <property type="match status" value="1"/>
</dbReference>
<evidence type="ECO:0000313" key="6">
    <source>
        <dbReference type="EMBL" id="REC58755.1"/>
    </source>
</evidence>
<dbReference type="Proteomes" id="UP000257131">
    <property type="component" value="Unassembled WGS sequence"/>
</dbReference>
<organism evidence="6 7">
    <name type="scientific">Rhodosalinus sediminis</name>
    <dbReference type="NCBI Taxonomy" id="1940533"/>
    <lineage>
        <taxon>Bacteria</taxon>
        <taxon>Pseudomonadati</taxon>
        <taxon>Pseudomonadota</taxon>
        <taxon>Alphaproteobacteria</taxon>
        <taxon>Rhodobacterales</taxon>
        <taxon>Paracoccaceae</taxon>
        <taxon>Rhodosalinus</taxon>
    </lineage>
</organism>
<dbReference type="PANTHER" id="PTHR11575">
    <property type="entry name" value="5'-NUCLEOTIDASE-RELATED"/>
    <property type="match status" value="1"/>
</dbReference>
<dbReference type="Gene3D" id="3.60.21.10">
    <property type="match status" value="1"/>
</dbReference>
<dbReference type="GO" id="GO:0030288">
    <property type="term" value="C:outer membrane-bounded periplasmic space"/>
    <property type="evidence" value="ECO:0007669"/>
    <property type="project" value="TreeGrafter"/>
</dbReference>
<dbReference type="EC" id="3.1.3.6" evidence="6"/>
<proteinExistence type="inferred from homology"/>
<keyword evidence="7" id="KW-1185">Reference proteome</keyword>
<dbReference type="Pfam" id="PF02872">
    <property type="entry name" value="5_nucleotid_C"/>
    <property type="match status" value="1"/>
</dbReference>
<comment type="caution">
    <text evidence="6">The sequence shown here is derived from an EMBL/GenBank/DDBJ whole genome shotgun (WGS) entry which is preliminary data.</text>
</comment>
<dbReference type="PRINTS" id="PR01607">
    <property type="entry name" value="APYRASEFAMLY"/>
</dbReference>
<dbReference type="InterPro" id="IPR036907">
    <property type="entry name" value="5'-Nucleotdase_C_sf"/>
</dbReference>
<dbReference type="InterPro" id="IPR029052">
    <property type="entry name" value="Metallo-depent_PP-like"/>
</dbReference>
<evidence type="ECO:0000259" key="4">
    <source>
        <dbReference type="Pfam" id="PF00149"/>
    </source>
</evidence>
<feature type="domain" description="Calcineurin-like phosphoesterase" evidence="4">
    <location>
        <begin position="45"/>
        <end position="275"/>
    </location>
</feature>
<dbReference type="InterPro" id="IPR004843">
    <property type="entry name" value="Calcineurin-like_PHP"/>
</dbReference>
<evidence type="ECO:0000259" key="5">
    <source>
        <dbReference type="Pfam" id="PF02872"/>
    </source>
</evidence>
<feature type="region of interest" description="Disordered" evidence="3">
    <location>
        <begin position="1"/>
        <end position="32"/>
    </location>
</feature>
<dbReference type="Pfam" id="PF00149">
    <property type="entry name" value="Metallophos"/>
    <property type="match status" value="1"/>
</dbReference>